<dbReference type="GO" id="GO:0016020">
    <property type="term" value="C:membrane"/>
    <property type="evidence" value="ECO:0007669"/>
    <property type="project" value="UniProtKB-SubCell"/>
</dbReference>
<feature type="transmembrane region" description="Helical" evidence="6">
    <location>
        <begin position="363"/>
        <end position="385"/>
    </location>
</feature>
<comment type="subcellular location">
    <subcellularLocation>
        <location evidence="1">Membrane</location>
        <topology evidence="1">Multi-pass membrane protein</topology>
    </subcellularLocation>
</comment>
<feature type="transmembrane region" description="Helical" evidence="6">
    <location>
        <begin position="250"/>
        <end position="266"/>
    </location>
</feature>
<feature type="transmembrane region" description="Helical" evidence="6">
    <location>
        <begin position="205"/>
        <end position="221"/>
    </location>
</feature>
<evidence type="ECO:0000256" key="1">
    <source>
        <dbReference type="ARBA" id="ARBA00004141"/>
    </source>
</evidence>
<gene>
    <name evidence="8" type="ORF">GGR39_002198</name>
</gene>
<dbReference type="PANTHER" id="PTHR37422">
    <property type="entry name" value="TEICHURONIC ACID BIOSYNTHESIS PROTEIN TUAE"/>
    <property type="match status" value="1"/>
</dbReference>
<feature type="transmembrane region" description="Helical" evidence="6">
    <location>
        <begin position="129"/>
        <end position="148"/>
    </location>
</feature>
<feature type="transmembrane region" description="Helical" evidence="6">
    <location>
        <begin position="106"/>
        <end position="123"/>
    </location>
</feature>
<feature type="transmembrane region" description="Helical" evidence="6">
    <location>
        <begin position="228"/>
        <end position="244"/>
    </location>
</feature>
<keyword evidence="3 6" id="KW-1133">Transmembrane helix</keyword>
<evidence type="ECO:0000256" key="6">
    <source>
        <dbReference type="SAM" id="Phobius"/>
    </source>
</evidence>
<evidence type="ECO:0000256" key="4">
    <source>
        <dbReference type="ARBA" id="ARBA00023136"/>
    </source>
</evidence>
<evidence type="ECO:0000259" key="7">
    <source>
        <dbReference type="Pfam" id="PF04932"/>
    </source>
</evidence>
<feature type="compositionally biased region" description="Low complexity" evidence="5">
    <location>
        <begin position="10"/>
        <end position="20"/>
    </location>
</feature>
<evidence type="ECO:0000256" key="3">
    <source>
        <dbReference type="ARBA" id="ARBA00022989"/>
    </source>
</evidence>
<evidence type="ECO:0000313" key="9">
    <source>
        <dbReference type="Proteomes" id="UP000561459"/>
    </source>
</evidence>
<protein>
    <submittedName>
        <fullName evidence="8">O-antigen ligase</fullName>
    </submittedName>
</protein>
<name>A0A7W6C6S0_9SPHN</name>
<evidence type="ECO:0000256" key="2">
    <source>
        <dbReference type="ARBA" id="ARBA00022692"/>
    </source>
</evidence>
<keyword evidence="4 6" id="KW-0472">Membrane</keyword>
<dbReference type="Proteomes" id="UP000561459">
    <property type="component" value="Unassembled WGS sequence"/>
</dbReference>
<evidence type="ECO:0000313" key="8">
    <source>
        <dbReference type="EMBL" id="MBB3940541.1"/>
    </source>
</evidence>
<proteinExistence type="predicted"/>
<dbReference type="GO" id="GO:0016874">
    <property type="term" value="F:ligase activity"/>
    <property type="evidence" value="ECO:0007669"/>
    <property type="project" value="UniProtKB-KW"/>
</dbReference>
<keyword evidence="8" id="KW-0436">Ligase</keyword>
<reference evidence="8 9" key="1">
    <citation type="submission" date="2020-08" db="EMBL/GenBank/DDBJ databases">
        <title>Genomic Encyclopedia of Type Strains, Phase IV (KMG-IV): sequencing the most valuable type-strain genomes for metagenomic binning, comparative biology and taxonomic classification.</title>
        <authorList>
            <person name="Goeker M."/>
        </authorList>
    </citation>
    <scope>NUCLEOTIDE SEQUENCE [LARGE SCALE GENOMIC DNA]</scope>
    <source>
        <strain evidence="8 9">DSM 27568</strain>
    </source>
</reference>
<dbReference type="EMBL" id="JACIDY010000005">
    <property type="protein sequence ID" value="MBB3940541.1"/>
    <property type="molecule type" value="Genomic_DNA"/>
</dbReference>
<sequence>MKIASRESEATSSRRSGSGSARKRRSASAAGVATNDDRLLYIAAVAFFAMVLLAPAMVVREMAIGDISASGEGSVVRQIGYVLILLFSIFATWKQGSGLKALIMPWPLMLALGWCWISLAWAINPGVAVRRLVLMTIVVWNTFIIMQAAGYDRTIKVLRFLFVAILIAGYITVAIAPSIGIHMMLDGDIQLTVVGNWRGLMGHKNIAGAACAITLMLFLYDTKQIKPVLRWAVLLAAAFFLYKAQSKTSFGMLLIALLCGWIFQRYDERIRSFAIPMIMFLTAAGWFFYSTYQSFVFENLLNPKFFTGRGFIWDAMIRYAGEHLLLGAGYGSFWDAGTDSPIYDYGQGFVKTAGSGHNGYLDLLVAVGVPGVLLAVFAAVVWPAWKLLASRITPQRGALAVALLVFCMGHNVTESSLLERDTLVGVIMMVAVAIAQNWEQVGTASRKMSGADIFAALSQRRRELA</sequence>
<dbReference type="InterPro" id="IPR007016">
    <property type="entry name" value="O-antigen_ligase-rel_domated"/>
</dbReference>
<dbReference type="AlphaFoldDB" id="A0A7W6C6S0"/>
<feature type="domain" description="O-antigen ligase-related" evidence="7">
    <location>
        <begin position="233"/>
        <end position="375"/>
    </location>
</feature>
<feature type="transmembrane region" description="Helical" evidence="6">
    <location>
        <begin position="39"/>
        <end position="58"/>
    </location>
</feature>
<feature type="transmembrane region" description="Helical" evidence="6">
    <location>
        <begin position="78"/>
        <end position="94"/>
    </location>
</feature>
<feature type="transmembrane region" description="Helical" evidence="6">
    <location>
        <begin position="273"/>
        <end position="292"/>
    </location>
</feature>
<keyword evidence="2 6" id="KW-0812">Transmembrane</keyword>
<feature type="region of interest" description="Disordered" evidence="5">
    <location>
        <begin position="1"/>
        <end position="23"/>
    </location>
</feature>
<dbReference type="RefSeq" id="WP_183617153.1">
    <property type="nucleotide sequence ID" value="NZ_JACIDY010000005.1"/>
</dbReference>
<keyword evidence="9" id="KW-1185">Reference proteome</keyword>
<comment type="caution">
    <text evidence="8">The sequence shown here is derived from an EMBL/GenBank/DDBJ whole genome shotgun (WGS) entry which is preliminary data.</text>
</comment>
<feature type="transmembrane region" description="Helical" evidence="6">
    <location>
        <begin position="160"/>
        <end position="185"/>
    </location>
</feature>
<dbReference type="Pfam" id="PF04932">
    <property type="entry name" value="Wzy_C"/>
    <property type="match status" value="1"/>
</dbReference>
<dbReference type="InterPro" id="IPR051533">
    <property type="entry name" value="WaaL-like"/>
</dbReference>
<dbReference type="PANTHER" id="PTHR37422:SF13">
    <property type="entry name" value="LIPOPOLYSACCHARIDE BIOSYNTHESIS PROTEIN PA4999-RELATED"/>
    <property type="match status" value="1"/>
</dbReference>
<evidence type="ECO:0000256" key="5">
    <source>
        <dbReference type="SAM" id="MobiDB-lite"/>
    </source>
</evidence>
<accession>A0A7W6C6S0</accession>
<organism evidence="8 9">
    <name type="scientific">Novosphingobium fluoreni</name>
    <dbReference type="NCBI Taxonomy" id="1391222"/>
    <lineage>
        <taxon>Bacteria</taxon>
        <taxon>Pseudomonadati</taxon>
        <taxon>Pseudomonadota</taxon>
        <taxon>Alphaproteobacteria</taxon>
        <taxon>Sphingomonadales</taxon>
        <taxon>Sphingomonadaceae</taxon>
        <taxon>Novosphingobium</taxon>
    </lineage>
</organism>